<feature type="transmembrane region" description="Helical" evidence="1">
    <location>
        <begin position="73"/>
        <end position="88"/>
    </location>
</feature>
<sequence>MALPSFFQQPKHRQFNVKPRYYDPEKERIEELKKRYDPSVSEDEKLEAAKARIRESFQRDPKKAKGTLSTKRLLIYLAVLALLLLWILS</sequence>
<reference evidence="2" key="2">
    <citation type="journal article" date="2021" name="PeerJ">
        <title>Extensive microbial diversity within the chicken gut microbiome revealed by metagenomics and culture.</title>
        <authorList>
            <person name="Gilroy R."/>
            <person name="Ravi A."/>
            <person name="Getino M."/>
            <person name="Pursley I."/>
            <person name="Horton D.L."/>
            <person name="Alikhan N.F."/>
            <person name="Baker D."/>
            <person name="Gharbi K."/>
            <person name="Hall N."/>
            <person name="Watson M."/>
            <person name="Adriaenssens E.M."/>
            <person name="Foster-Nyarko E."/>
            <person name="Jarju S."/>
            <person name="Secka A."/>
            <person name="Antonio M."/>
            <person name="Oren A."/>
            <person name="Chaudhuri R.R."/>
            <person name="La Ragione R."/>
            <person name="Hildebrand F."/>
            <person name="Pallen M.J."/>
        </authorList>
    </citation>
    <scope>NUCLEOTIDE SEQUENCE</scope>
    <source>
        <strain evidence="2">2889</strain>
    </source>
</reference>
<name>A0A9D9DV80_9BACT</name>
<comment type="caution">
    <text evidence="2">The sequence shown here is derived from an EMBL/GenBank/DDBJ whole genome shotgun (WGS) entry which is preliminary data.</text>
</comment>
<accession>A0A9D9DV80</accession>
<gene>
    <name evidence="2" type="ORF">IAB08_09925</name>
</gene>
<dbReference type="AlphaFoldDB" id="A0A9D9DV80"/>
<evidence type="ECO:0000313" key="2">
    <source>
        <dbReference type="EMBL" id="MBO8433590.1"/>
    </source>
</evidence>
<keyword evidence="1" id="KW-0812">Transmembrane</keyword>
<dbReference type="Proteomes" id="UP000823612">
    <property type="component" value="Unassembled WGS sequence"/>
</dbReference>
<organism evidence="2 3">
    <name type="scientific">Candidatus Pullibacteroides excrementavium</name>
    <dbReference type="NCBI Taxonomy" id="2840905"/>
    <lineage>
        <taxon>Bacteria</taxon>
        <taxon>Pseudomonadati</taxon>
        <taxon>Bacteroidota</taxon>
        <taxon>Bacteroidia</taxon>
        <taxon>Bacteroidales</taxon>
        <taxon>Candidatus Pullibacteroides</taxon>
    </lineage>
</organism>
<dbReference type="EMBL" id="JADIMZ010000154">
    <property type="protein sequence ID" value="MBO8433590.1"/>
    <property type="molecule type" value="Genomic_DNA"/>
</dbReference>
<keyword evidence="1" id="KW-1133">Transmembrane helix</keyword>
<keyword evidence="1" id="KW-0472">Membrane</keyword>
<evidence type="ECO:0000313" key="3">
    <source>
        <dbReference type="Proteomes" id="UP000823612"/>
    </source>
</evidence>
<protein>
    <submittedName>
        <fullName evidence="2">Uncharacterized protein</fullName>
    </submittedName>
</protein>
<reference evidence="2" key="1">
    <citation type="submission" date="2020-10" db="EMBL/GenBank/DDBJ databases">
        <authorList>
            <person name="Gilroy R."/>
        </authorList>
    </citation>
    <scope>NUCLEOTIDE SEQUENCE</scope>
    <source>
        <strain evidence="2">2889</strain>
    </source>
</reference>
<evidence type="ECO:0000256" key="1">
    <source>
        <dbReference type="SAM" id="Phobius"/>
    </source>
</evidence>
<proteinExistence type="predicted"/>